<comment type="similarity">
    <text evidence="2">Belongs to the RLP family.</text>
</comment>
<feature type="domain" description="Protein kinase" evidence="13">
    <location>
        <begin position="388"/>
        <end position="687"/>
    </location>
</feature>
<keyword evidence="9 11" id="KW-0472">Membrane</keyword>
<dbReference type="Gene3D" id="3.30.200.20">
    <property type="entry name" value="Phosphorylase Kinase, domain 1"/>
    <property type="match status" value="1"/>
</dbReference>
<proteinExistence type="inferred from homology"/>
<dbReference type="GO" id="GO:0005524">
    <property type="term" value="F:ATP binding"/>
    <property type="evidence" value="ECO:0007669"/>
    <property type="project" value="InterPro"/>
</dbReference>
<keyword evidence="3" id="KW-0597">Phosphoprotein</keyword>
<keyword evidence="4" id="KW-0433">Leucine-rich repeat</keyword>
<dbReference type="InterPro" id="IPR032675">
    <property type="entry name" value="LRR_dom_sf"/>
</dbReference>
<keyword evidence="15" id="KW-1185">Reference proteome</keyword>
<dbReference type="CDD" id="cd14066">
    <property type="entry name" value="STKc_IRAK"/>
    <property type="match status" value="1"/>
</dbReference>
<evidence type="ECO:0000256" key="11">
    <source>
        <dbReference type="SAM" id="Phobius"/>
    </source>
</evidence>
<evidence type="ECO:0000313" key="15">
    <source>
        <dbReference type="Proteomes" id="UP001054252"/>
    </source>
</evidence>
<feature type="signal peptide" evidence="12">
    <location>
        <begin position="1"/>
        <end position="21"/>
    </location>
</feature>
<protein>
    <recommendedName>
        <fullName evidence="13">Protein kinase domain-containing protein</fullName>
    </recommendedName>
</protein>
<feature type="transmembrane region" description="Helical" evidence="11">
    <location>
        <begin position="301"/>
        <end position="325"/>
    </location>
</feature>
<keyword evidence="6 12" id="KW-0732">Signal</keyword>
<dbReference type="FunFam" id="3.80.10.10:FF:000722">
    <property type="entry name" value="Leucine-rich repeat receptor-like protein kinase"/>
    <property type="match status" value="1"/>
</dbReference>
<organism evidence="14 15">
    <name type="scientific">Rubroshorea leprosula</name>
    <dbReference type="NCBI Taxonomy" id="152421"/>
    <lineage>
        <taxon>Eukaryota</taxon>
        <taxon>Viridiplantae</taxon>
        <taxon>Streptophyta</taxon>
        <taxon>Embryophyta</taxon>
        <taxon>Tracheophyta</taxon>
        <taxon>Spermatophyta</taxon>
        <taxon>Magnoliopsida</taxon>
        <taxon>eudicotyledons</taxon>
        <taxon>Gunneridae</taxon>
        <taxon>Pentapetalae</taxon>
        <taxon>rosids</taxon>
        <taxon>malvids</taxon>
        <taxon>Malvales</taxon>
        <taxon>Dipterocarpaceae</taxon>
        <taxon>Rubroshorea</taxon>
    </lineage>
</organism>
<evidence type="ECO:0000256" key="7">
    <source>
        <dbReference type="ARBA" id="ARBA00022737"/>
    </source>
</evidence>
<dbReference type="AlphaFoldDB" id="A0AAV5JQ29"/>
<dbReference type="SUPFAM" id="SSF56112">
    <property type="entry name" value="Protein kinase-like (PK-like)"/>
    <property type="match status" value="1"/>
</dbReference>
<evidence type="ECO:0000256" key="12">
    <source>
        <dbReference type="SAM" id="SignalP"/>
    </source>
</evidence>
<evidence type="ECO:0000256" key="1">
    <source>
        <dbReference type="ARBA" id="ARBA00004479"/>
    </source>
</evidence>
<dbReference type="PANTHER" id="PTHR48007:SF83">
    <property type="entry name" value="PROTEIN KINASE DOMAIN-CONTAINING PROTEIN"/>
    <property type="match status" value="1"/>
</dbReference>
<evidence type="ECO:0000313" key="14">
    <source>
        <dbReference type="EMBL" id="GKV16733.1"/>
    </source>
</evidence>
<evidence type="ECO:0000256" key="2">
    <source>
        <dbReference type="ARBA" id="ARBA00009592"/>
    </source>
</evidence>
<evidence type="ECO:0000259" key="13">
    <source>
        <dbReference type="PROSITE" id="PS50011"/>
    </source>
</evidence>
<dbReference type="Proteomes" id="UP001054252">
    <property type="component" value="Unassembled WGS sequence"/>
</dbReference>
<dbReference type="Gene3D" id="3.80.10.10">
    <property type="entry name" value="Ribonuclease Inhibitor"/>
    <property type="match status" value="2"/>
</dbReference>
<dbReference type="InterPro" id="IPR000719">
    <property type="entry name" value="Prot_kinase_dom"/>
</dbReference>
<dbReference type="PANTHER" id="PTHR48007">
    <property type="entry name" value="LEUCINE-RICH REPEAT RECEPTOR-LIKE PROTEIN KINASE PXC1"/>
    <property type="match status" value="1"/>
</dbReference>
<evidence type="ECO:0000256" key="9">
    <source>
        <dbReference type="ARBA" id="ARBA00023136"/>
    </source>
</evidence>
<dbReference type="Pfam" id="PF23598">
    <property type="entry name" value="LRR_14"/>
    <property type="match status" value="1"/>
</dbReference>
<keyword evidence="8 11" id="KW-1133">Transmembrane helix</keyword>
<comment type="subcellular location">
    <subcellularLocation>
        <location evidence="1">Membrane</location>
        <topology evidence="1">Single-pass type I membrane protein</topology>
    </subcellularLocation>
</comment>
<evidence type="ECO:0000256" key="6">
    <source>
        <dbReference type="ARBA" id="ARBA00022729"/>
    </source>
</evidence>
<evidence type="ECO:0000256" key="3">
    <source>
        <dbReference type="ARBA" id="ARBA00022553"/>
    </source>
</evidence>
<dbReference type="Pfam" id="PF00069">
    <property type="entry name" value="Pkinase"/>
    <property type="match status" value="1"/>
</dbReference>
<dbReference type="SUPFAM" id="SSF52058">
    <property type="entry name" value="L domain-like"/>
    <property type="match status" value="1"/>
</dbReference>
<evidence type="ECO:0000256" key="5">
    <source>
        <dbReference type="ARBA" id="ARBA00022692"/>
    </source>
</evidence>
<evidence type="ECO:0000256" key="10">
    <source>
        <dbReference type="ARBA" id="ARBA00023180"/>
    </source>
</evidence>
<accession>A0AAV5JQ29</accession>
<evidence type="ECO:0000256" key="8">
    <source>
        <dbReference type="ARBA" id="ARBA00022989"/>
    </source>
</evidence>
<feature type="chain" id="PRO_5043786539" description="Protein kinase domain-containing protein" evidence="12">
    <location>
        <begin position="22"/>
        <end position="691"/>
    </location>
</feature>
<dbReference type="Gene3D" id="1.10.510.10">
    <property type="entry name" value="Transferase(Phosphotransferase) domain 1"/>
    <property type="match status" value="1"/>
</dbReference>
<name>A0AAV5JQ29_9ROSI</name>
<dbReference type="GO" id="GO:0004672">
    <property type="term" value="F:protein kinase activity"/>
    <property type="evidence" value="ECO:0007669"/>
    <property type="project" value="InterPro"/>
</dbReference>
<sequence length="691" mass="75370">MISPVFPLFFLICYNTAIVGGVNDEGHLLLSFKQSMGNPTAGCMANWNASDVNPCSWHGVYCIEAKVVSLTITDEKLYGVLPPVLGSLSALRHLNLKNNNFHGSLPVELFAAKGLLSLVLSENSFSGPLPVEIGDLRYLQILDVSQNSFNGSIPSSLINCRKLKLLILRNNSFSGSLPNGLGNSLITLQSLDLSYNNLSGSIPIDIGNLSSLRTRLDLSHNMFNGNIPASLGSLPWAVYIDLSFNNLSGSIPQNGNLANVGPTAFIGNPLLCGPPLNNSCQHRPLGIQPPHSSGKHGISSLCVAAITVAGTVVGICLVALLFSYLHKKASACKEVQNVGGYRFEEKLMFGKEIFCFSKKGIETLSEKMECRFVPLDLHFNFDLEQLLRASAFLLGKSAIGIVYKVVLNSGSTVVVRRLENGGDQRYKEFQTEVEAIGKIRHPNIVSLRAYCWSADEKLLIYDYIPNGDLAAAIHGKAGTVPFKPLSWPVRVQIMKGIAKGLAFLHEFSPKRYVHGNLKPSNIILGENMEPHISDFGLARLANIIEDSPAFQGEQMTSRTPPQNSPYSFTTINSSANSCYYQAPEASKATKPSQKWDIYSFGVILLEMISGKPPTGQIGSSETDLVLWIQLSMEERKPLSCIVDPFLAHDWSMENSIAATLKIALACIHKSPDRRPTMRNLSDSLEKLSLSS</sequence>
<comment type="caution">
    <text evidence="14">The sequence shown here is derived from an EMBL/GenBank/DDBJ whole genome shotgun (WGS) entry which is preliminary data.</text>
</comment>
<keyword evidence="7" id="KW-0677">Repeat</keyword>
<gene>
    <name evidence="14" type="ORF">SLEP1_g27331</name>
</gene>
<dbReference type="InterPro" id="IPR046959">
    <property type="entry name" value="PRK1-6/SRF4-like"/>
</dbReference>
<keyword evidence="5 11" id="KW-0812">Transmembrane</keyword>
<evidence type="ECO:0000256" key="4">
    <source>
        <dbReference type="ARBA" id="ARBA00022614"/>
    </source>
</evidence>
<reference evidence="14 15" key="1">
    <citation type="journal article" date="2021" name="Commun. Biol.">
        <title>The genome of Shorea leprosula (Dipterocarpaceae) highlights the ecological relevance of drought in aseasonal tropical rainforests.</title>
        <authorList>
            <person name="Ng K.K.S."/>
            <person name="Kobayashi M.J."/>
            <person name="Fawcett J.A."/>
            <person name="Hatakeyama M."/>
            <person name="Paape T."/>
            <person name="Ng C.H."/>
            <person name="Ang C.C."/>
            <person name="Tnah L.H."/>
            <person name="Lee C.T."/>
            <person name="Nishiyama T."/>
            <person name="Sese J."/>
            <person name="O'Brien M.J."/>
            <person name="Copetti D."/>
            <person name="Mohd Noor M.I."/>
            <person name="Ong R.C."/>
            <person name="Putra M."/>
            <person name="Sireger I.Z."/>
            <person name="Indrioko S."/>
            <person name="Kosugi Y."/>
            <person name="Izuno A."/>
            <person name="Isagi Y."/>
            <person name="Lee S.L."/>
            <person name="Shimizu K.K."/>
        </authorList>
    </citation>
    <scope>NUCLEOTIDE SEQUENCE [LARGE SCALE GENOMIC DNA]</scope>
    <source>
        <strain evidence="14">214</strain>
    </source>
</reference>
<keyword evidence="10" id="KW-0325">Glycoprotein</keyword>
<dbReference type="InterPro" id="IPR011009">
    <property type="entry name" value="Kinase-like_dom_sf"/>
</dbReference>
<dbReference type="PROSITE" id="PS50011">
    <property type="entry name" value="PROTEIN_KINASE_DOM"/>
    <property type="match status" value="1"/>
</dbReference>
<dbReference type="Pfam" id="PF08263">
    <property type="entry name" value="LRRNT_2"/>
    <property type="match status" value="1"/>
</dbReference>
<dbReference type="GO" id="GO:0016020">
    <property type="term" value="C:membrane"/>
    <property type="evidence" value="ECO:0007669"/>
    <property type="project" value="UniProtKB-SubCell"/>
</dbReference>
<dbReference type="FunFam" id="3.80.10.10:FF:000275">
    <property type="entry name" value="Leucine-rich repeat receptor-like protein kinase"/>
    <property type="match status" value="1"/>
</dbReference>
<dbReference type="InterPro" id="IPR013210">
    <property type="entry name" value="LRR_N_plant-typ"/>
</dbReference>
<dbReference type="EMBL" id="BPVZ01000046">
    <property type="protein sequence ID" value="GKV16733.1"/>
    <property type="molecule type" value="Genomic_DNA"/>
</dbReference>
<dbReference type="InterPro" id="IPR055414">
    <property type="entry name" value="LRR_R13L4/SHOC2-like"/>
</dbReference>